<dbReference type="PANTHER" id="PTHR48475">
    <property type="entry name" value="RIBONUCLEASE H"/>
    <property type="match status" value="1"/>
</dbReference>
<dbReference type="InterPro" id="IPR041577">
    <property type="entry name" value="RT_RNaseH_2"/>
</dbReference>
<sequence length="326" mass="36657">MAFKQMKTLISEFPILTASKEKEEMVIYLAATKEAIRLVLMMERDGKQMPIYFVSRVLQGPEINYTPMEKSMLALRFELEEHDIHYRLRTSVKGQILADFIMERPEDDPLDTPIEDNKELPDPWILFTNESSCIDGSGAGLIITNPEGVEFTYALRFRFDATNNEAEYEDLIAGLWIAEQMGVKILQENVNSRLLANQVNGTYIAKEPGMIKYLEKVKALTSTFKEFSIKQANYVLREIHEGSCSMHAGLSNGETPFSLTYGTKAVIPVEIGMPTLRTAKVDMNNEASHAEDGGKLGPKWEGPYEVTKALGKGAYKLRDCNGNILP</sequence>
<evidence type="ECO:0000313" key="3">
    <source>
        <dbReference type="EMBL" id="GEU74807.1"/>
    </source>
</evidence>
<comment type="caution">
    <text evidence="3">The sequence shown here is derived from an EMBL/GenBank/DDBJ whole genome shotgun (WGS) entry which is preliminary data.</text>
</comment>
<dbReference type="Pfam" id="PF17919">
    <property type="entry name" value="RT_RNaseH_2"/>
    <property type="match status" value="1"/>
</dbReference>
<feature type="domain" description="Reverse transcriptase/retrotransposon-derived protein RNase H-like" evidence="2">
    <location>
        <begin position="2"/>
        <end position="81"/>
    </location>
</feature>
<evidence type="ECO:0000259" key="2">
    <source>
        <dbReference type="Pfam" id="PF17919"/>
    </source>
</evidence>
<name>A0A6L2MNA7_TANCI</name>
<dbReference type="SUPFAM" id="SSF53098">
    <property type="entry name" value="Ribonuclease H-like"/>
    <property type="match status" value="1"/>
</dbReference>
<organism evidence="3">
    <name type="scientific">Tanacetum cinerariifolium</name>
    <name type="common">Dalmatian daisy</name>
    <name type="synonym">Chrysanthemum cinerariifolium</name>
    <dbReference type="NCBI Taxonomy" id="118510"/>
    <lineage>
        <taxon>Eukaryota</taxon>
        <taxon>Viridiplantae</taxon>
        <taxon>Streptophyta</taxon>
        <taxon>Embryophyta</taxon>
        <taxon>Tracheophyta</taxon>
        <taxon>Spermatophyta</taxon>
        <taxon>Magnoliopsida</taxon>
        <taxon>eudicotyledons</taxon>
        <taxon>Gunneridae</taxon>
        <taxon>Pentapetalae</taxon>
        <taxon>asterids</taxon>
        <taxon>campanulids</taxon>
        <taxon>Asterales</taxon>
        <taxon>Asteraceae</taxon>
        <taxon>Asteroideae</taxon>
        <taxon>Anthemideae</taxon>
        <taxon>Anthemidinae</taxon>
        <taxon>Tanacetum</taxon>
    </lineage>
</organism>
<dbReference type="InterPro" id="IPR012337">
    <property type="entry name" value="RNaseH-like_sf"/>
</dbReference>
<dbReference type="GO" id="GO:0004523">
    <property type="term" value="F:RNA-DNA hybrid ribonuclease activity"/>
    <property type="evidence" value="ECO:0007669"/>
    <property type="project" value="InterPro"/>
</dbReference>
<dbReference type="InterPro" id="IPR036397">
    <property type="entry name" value="RNaseH_sf"/>
</dbReference>
<dbReference type="SUPFAM" id="SSF56672">
    <property type="entry name" value="DNA/RNA polymerases"/>
    <property type="match status" value="1"/>
</dbReference>
<protein>
    <submittedName>
        <fullName evidence="3">Reverse transcriptase domain-containing protein</fullName>
    </submittedName>
</protein>
<dbReference type="Gene3D" id="3.30.420.10">
    <property type="entry name" value="Ribonuclease H-like superfamily/Ribonuclease H"/>
    <property type="match status" value="1"/>
</dbReference>
<dbReference type="AlphaFoldDB" id="A0A6L2MNA7"/>
<dbReference type="GO" id="GO:0003964">
    <property type="term" value="F:RNA-directed DNA polymerase activity"/>
    <property type="evidence" value="ECO:0007669"/>
    <property type="project" value="UniProtKB-KW"/>
</dbReference>
<evidence type="ECO:0000259" key="1">
    <source>
        <dbReference type="Pfam" id="PF13456"/>
    </source>
</evidence>
<keyword evidence="3" id="KW-0548">Nucleotidyltransferase</keyword>
<reference evidence="3" key="1">
    <citation type="journal article" date="2019" name="Sci. Rep.">
        <title>Draft genome of Tanacetum cinerariifolium, the natural source of mosquito coil.</title>
        <authorList>
            <person name="Yamashiro T."/>
            <person name="Shiraishi A."/>
            <person name="Satake H."/>
            <person name="Nakayama K."/>
        </authorList>
    </citation>
    <scope>NUCLEOTIDE SEQUENCE</scope>
</reference>
<feature type="domain" description="RNase H type-1" evidence="1">
    <location>
        <begin position="137"/>
        <end position="230"/>
    </location>
</feature>
<dbReference type="PANTHER" id="PTHR48475:SF2">
    <property type="entry name" value="RIBONUCLEASE H"/>
    <property type="match status" value="1"/>
</dbReference>
<dbReference type="Pfam" id="PF13456">
    <property type="entry name" value="RVT_3"/>
    <property type="match status" value="1"/>
</dbReference>
<dbReference type="GO" id="GO:0003676">
    <property type="term" value="F:nucleic acid binding"/>
    <property type="evidence" value="ECO:0007669"/>
    <property type="project" value="InterPro"/>
</dbReference>
<dbReference type="CDD" id="cd09279">
    <property type="entry name" value="RNase_HI_like"/>
    <property type="match status" value="1"/>
</dbReference>
<gene>
    <name evidence="3" type="ORF">Tci_046785</name>
</gene>
<dbReference type="EMBL" id="BKCJ010006955">
    <property type="protein sequence ID" value="GEU74807.1"/>
    <property type="molecule type" value="Genomic_DNA"/>
</dbReference>
<keyword evidence="3" id="KW-0695">RNA-directed DNA polymerase</keyword>
<dbReference type="InterPro" id="IPR002156">
    <property type="entry name" value="RNaseH_domain"/>
</dbReference>
<keyword evidence="3" id="KW-0808">Transferase</keyword>
<dbReference type="InterPro" id="IPR043502">
    <property type="entry name" value="DNA/RNA_pol_sf"/>
</dbReference>
<proteinExistence type="predicted"/>
<accession>A0A6L2MNA7</accession>